<proteinExistence type="predicted"/>
<accession>A0ACC0U280</accession>
<organism evidence="1 2">
    <name type="scientific">Russula earlei</name>
    <dbReference type="NCBI Taxonomy" id="71964"/>
    <lineage>
        <taxon>Eukaryota</taxon>
        <taxon>Fungi</taxon>
        <taxon>Dikarya</taxon>
        <taxon>Basidiomycota</taxon>
        <taxon>Agaricomycotina</taxon>
        <taxon>Agaricomycetes</taxon>
        <taxon>Russulales</taxon>
        <taxon>Russulaceae</taxon>
        <taxon>Russula</taxon>
    </lineage>
</organism>
<sequence length="126" mass="14013">MTYTTFLLPLQLHLLASYETEDGLVAESALGLCMGTLHIHSQWTMGAPCILARQLTSCGILTTIRRDVCGPSGSLQVCLCPCIAACRLDNPVIWALRFLRVLRHLWYHPILCDSKLSSIRSKLTNN</sequence>
<gene>
    <name evidence="1" type="ORF">F5148DRAFT_342055</name>
</gene>
<protein>
    <submittedName>
        <fullName evidence="1">Uncharacterized protein</fullName>
    </submittedName>
</protein>
<name>A0ACC0U280_9AGAM</name>
<reference evidence="1" key="1">
    <citation type="submission" date="2021-03" db="EMBL/GenBank/DDBJ databases">
        <title>Evolutionary priming and transition to the ectomycorrhizal habit in an iconic lineage of mushroom-forming fungi: is preadaptation a requirement?</title>
        <authorList>
            <consortium name="DOE Joint Genome Institute"/>
            <person name="Looney B.P."/>
            <person name="Miyauchi S."/>
            <person name="Morin E."/>
            <person name="Drula E."/>
            <person name="Courty P.E."/>
            <person name="Chicoki N."/>
            <person name="Fauchery L."/>
            <person name="Kohler A."/>
            <person name="Kuo A."/>
            <person name="LaButti K."/>
            <person name="Pangilinan J."/>
            <person name="Lipzen A."/>
            <person name="Riley R."/>
            <person name="Andreopoulos W."/>
            <person name="He G."/>
            <person name="Johnson J."/>
            <person name="Barry K.W."/>
            <person name="Grigoriev I.V."/>
            <person name="Nagy L."/>
            <person name="Hibbett D."/>
            <person name="Henrissat B."/>
            <person name="Matheny P.B."/>
            <person name="Labbe J."/>
            <person name="Martin A.F."/>
        </authorList>
    </citation>
    <scope>NUCLEOTIDE SEQUENCE</scope>
    <source>
        <strain evidence="1">BPL698</strain>
    </source>
</reference>
<comment type="caution">
    <text evidence="1">The sequence shown here is derived from an EMBL/GenBank/DDBJ whole genome shotgun (WGS) entry which is preliminary data.</text>
</comment>
<dbReference type="Proteomes" id="UP001207468">
    <property type="component" value="Unassembled WGS sequence"/>
</dbReference>
<evidence type="ECO:0000313" key="2">
    <source>
        <dbReference type="Proteomes" id="UP001207468"/>
    </source>
</evidence>
<keyword evidence="2" id="KW-1185">Reference proteome</keyword>
<evidence type="ECO:0000313" key="1">
    <source>
        <dbReference type="EMBL" id="KAI9457662.1"/>
    </source>
</evidence>
<dbReference type="EMBL" id="JAGFNK010000218">
    <property type="protein sequence ID" value="KAI9457662.1"/>
    <property type="molecule type" value="Genomic_DNA"/>
</dbReference>